<proteinExistence type="predicted"/>
<dbReference type="EMBL" id="BMAU01021429">
    <property type="protein sequence ID" value="GFY34877.1"/>
    <property type="molecule type" value="Genomic_DNA"/>
</dbReference>
<protein>
    <submittedName>
        <fullName evidence="2">Uncharacterized protein</fullName>
    </submittedName>
</protein>
<dbReference type="Proteomes" id="UP000887159">
    <property type="component" value="Unassembled WGS sequence"/>
</dbReference>
<gene>
    <name evidence="2" type="ORF">TNCV_154501</name>
</gene>
<keyword evidence="3" id="KW-1185">Reference proteome</keyword>
<comment type="caution">
    <text evidence="2">The sequence shown here is derived from an EMBL/GenBank/DDBJ whole genome shotgun (WGS) entry which is preliminary data.</text>
</comment>
<organism evidence="2 3">
    <name type="scientific">Trichonephila clavipes</name>
    <name type="common">Golden silk orbweaver</name>
    <name type="synonym">Nephila clavipes</name>
    <dbReference type="NCBI Taxonomy" id="2585209"/>
    <lineage>
        <taxon>Eukaryota</taxon>
        <taxon>Metazoa</taxon>
        <taxon>Ecdysozoa</taxon>
        <taxon>Arthropoda</taxon>
        <taxon>Chelicerata</taxon>
        <taxon>Arachnida</taxon>
        <taxon>Araneae</taxon>
        <taxon>Araneomorphae</taxon>
        <taxon>Entelegynae</taxon>
        <taxon>Araneoidea</taxon>
        <taxon>Nephilidae</taxon>
        <taxon>Trichonephila</taxon>
    </lineage>
</organism>
<reference evidence="2" key="1">
    <citation type="submission" date="2020-08" db="EMBL/GenBank/DDBJ databases">
        <title>Multicomponent nature underlies the extraordinary mechanical properties of spider dragline silk.</title>
        <authorList>
            <person name="Kono N."/>
            <person name="Nakamura H."/>
            <person name="Mori M."/>
            <person name="Yoshida Y."/>
            <person name="Ohtoshi R."/>
            <person name="Malay A.D."/>
            <person name="Moran D.A.P."/>
            <person name="Tomita M."/>
            <person name="Numata K."/>
            <person name="Arakawa K."/>
        </authorList>
    </citation>
    <scope>NUCLEOTIDE SEQUENCE</scope>
</reference>
<accession>A0A8X7BLK6</accession>
<evidence type="ECO:0000313" key="3">
    <source>
        <dbReference type="Proteomes" id="UP000887159"/>
    </source>
</evidence>
<sequence>MRDYDLKLVLISYVRVLMSMKTRHVQELMYIESNEVHNPLTSRCGSTESVVPTQVSSSSLDQGPKK</sequence>
<evidence type="ECO:0000313" key="2">
    <source>
        <dbReference type="EMBL" id="GFY34877.1"/>
    </source>
</evidence>
<feature type="region of interest" description="Disordered" evidence="1">
    <location>
        <begin position="42"/>
        <end position="66"/>
    </location>
</feature>
<evidence type="ECO:0000256" key="1">
    <source>
        <dbReference type="SAM" id="MobiDB-lite"/>
    </source>
</evidence>
<name>A0A8X7BLK6_TRICX</name>
<dbReference type="AlphaFoldDB" id="A0A8X7BLK6"/>